<feature type="chain" id="PRO_5037977853" evidence="1">
    <location>
        <begin position="32"/>
        <end position="382"/>
    </location>
</feature>
<feature type="signal peptide" evidence="1">
    <location>
        <begin position="1"/>
        <end position="31"/>
    </location>
</feature>
<sequence length="382" mass="40810">MSDLYMPRRIGRAAVVLAAGAVAVAGTPAVAHERDAVRSSVTALVSESHFPGAVATVRGRDKKARHYSAGVADLRTGATIPANAQIRIGSNTKTFTAVVVLQLVGEGRVKLDEPVETYLPGLVRGDGIDGRRITVRQLLQHTSGLPDYAAQYLADDIFPVQHRYVTPRDLLDLALTEKAHFAPGQSWEYSNTNYLLAGMLIERVTARPVGEEITRRIIQPLGLRHTYFPGAGEESIRKPHPIGYHASTPGGRLRNVTTLDPSWAWAAGGMIGTTEDLNTFYSALQAGRLLAPAQHEQMRTTVAAPGMWAGARYGLGIISTPLSCGGLMWGHGGDIYGYETRDGVTEDGRAASVAVTALPGAVPNSPNAADSVVRFVDVALCR</sequence>
<dbReference type="GO" id="GO:0016787">
    <property type="term" value="F:hydrolase activity"/>
    <property type="evidence" value="ECO:0007669"/>
    <property type="project" value="UniProtKB-KW"/>
</dbReference>
<dbReference type="InterPro" id="IPR001466">
    <property type="entry name" value="Beta-lactam-related"/>
</dbReference>
<dbReference type="PANTHER" id="PTHR46825:SF7">
    <property type="entry name" value="D-ALANYL-D-ALANINE CARBOXYPEPTIDASE"/>
    <property type="match status" value="1"/>
</dbReference>
<dbReference type="Gene3D" id="3.40.710.10">
    <property type="entry name" value="DD-peptidase/beta-lactamase superfamily"/>
    <property type="match status" value="1"/>
</dbReference>
<dbReference type="PANTHER" id="PTHR46825">
    <property type="entry name" value="D-ALANYL-D-ALANINE-CARBOXYPEPTIDASE/ENDOPEPTIDASE AMPH"/>
    <property type="match status" value="1"/>
</dbReference>
<feature type="domain" description="Beta-lactamase-related" evidence="2">
    <location>
        <begin position="39"/>
        <end position="351"/>
    </location>
</feature>
<accession>A0A919MCK3</accession>
<gene>
    <name evidence="3" type="ORF">Acy02nite_86400</name>
</gene>
<proteinExistence type="predicted"/>
<organism evidence="3 4">
    <name type="scientific">Actinoplanes cyaneus</name>
    <dbReference type="NCBI Taxonomy" id="52696"/>
    <lineage>
        <taxon>Bacteria</taxon>
        <taxon>Bacillati</taxon>
        <taxon>Actinomycetota</taxon>
        <taxon>Actinomycetes</taxon>
        <taxon>Micromonosporales</taxon>
        <taxon>Micromonosporaceae</taxon>
        <taxon>Actinoplanes</taxon>
    </lineage>
</organism>
<evidence type="ECO:0000256" key="1">
    <source>
        <dbReference type="SAM" id="SignalP"/>
    </source>
</evidence>
<dbReference type="Pfam" id="PF00144">
    <property type="entry name" value="Beta-lactamase"/>
    <property type="match status" value="1"/>
</dbReference>
<dbReference type="AlphaFoldDB" id="A0A919MCK3"/>
<reference evidence="3" key="1">
    <citation type="submission" date="2021-01" db="EMBL/GenBank/DDBJ databases">
        <title>Whole genome shotgun sequence of Actinoplanes cyaneus NBRC 14990.</title>
        <authorList>
            <person name="Komaki H."/>
            <person name="Tamura T."/>
        </authorList>
    </citation>
    <scope>NUCLEOTIDE SEQUENCE</scope>
    <source>
        <strain evidence="3">NBRC 14990</strain>
    </source>
</reference>
<dbReference type="EMBL" id="BOMH01000082">
    <property type="protein sequence ID" value="GID70759.1"/>
    <property type="molecule type" value="Genomic_DNA"/>
</dbReference>
<protein>
    <submittedName>
        <fullName evidence="3">Serine hydrolase</fullName>
    </submittedName>
</protein>
<keyword evidence="4" id="KW-1185">Reference proteome</keyword>
<keyword evidence="1" id="KW-0732">Signal</keyword>
<dbReference type="InterPro" id="IPR012338">
    <property type="entry name" value="Beta-lactam/transpept-like"/>
</dbReference>
<name>A0A919MCK3_9ACTN</name>
<comment type="caution">
    <text evidence="3">The sequence shown here is derived from an EMBL/GenBank/DDBJ whole genome shotgun (WGS) entry which is preliminary data.</text>
</comment>
<keyword evidence="3" id="KW-0378">Hydrolase</keyword>
<evidence type="ECO:0000259" key="2">
    <source>
        <dbReference type="Pfam" id="PF00144"/>
    </source>
</evidence>
<dbReference type="InterPro" id="IPR050491">
    <property type="entry name" value="AmpC-like"/>
</dbReference>
<evidence type="ECO:0000313" key="3">
    <source>
        <dbReference type="EMBL" id="GID70759.1"/>
    </source>
</evidence>
<dbReference type="Proteomes" id="UP000619479">
    <property type="component" value="Unassembled WGS sequence"/>
</dbReference>
<dbReference type="SUPFAM" id="SSF56601">
    <property type="entry name" value="beta-lactamase/transpeptidase-like"/>
    <property type="match status" value="1"/>
</dbReference>
<evidence type="ECO:0000313" key="4">
    <source>
        <dbReference type="Proteomes" id="UP000619479"/>
    </source>
</evidence>
<dbReference type="RefSeq" id="WP_239175787.1">
    <property type="nucleotide sequence ID" value="NZ_BAAAUC010000064.1"/>
</dbReference>